<proteinExistence type="predicted"/>
<accession>A0AA88M139</accession>
<keyword evidence="1" id="KW-1133">Transmembrane helix</keyword>
<feature type="transmembrane region" description="Helical" evidence="1">
    <location>
        <begin position="91"/>
        <end position="113"/>
    </location>
</feature>
<dbReference type="AlphaFoldDB" id="A0AA88M139"/>
<evidence type="ECO:0000313" key="4">
    <source>
        <dbReference type="Proteomes" id="UP001187315"/>
    </source>
</evidence>
<reference evidence="3" key="1">
    <citation type="submission" date="2023-08" db="EMBL/GenBank/DDBJ databases">
        <title>Pelteobagrus vachellii genome.</title>
        <authorList>
            <person name="Liu H."/>
        </authorList>
    </citation>
    <scope>NUCLEOTIDE SEQUENCE</scope>
    <source>
        <strain evidence="3">PRFRI_2022a</strain>
        <tissue evidence="3">Muscle</tissue>
    </source>
</reference>
<evidence type="ECO:0000313" key="3">
    <source>
        <dbReference type="EMBL" id="KAK2826938.1"/>
    </source>
</evidence>
<gene>
    <name evidence="3" type="ORF">Q7C36_017864</name>
</gene>
<organism evidence="3 4">
    <name type="scientific">Tachysurus vachellii</name>
    <name type="common">Darkbarbel catfish</name>
    <name type="synonym">Pelteobagrus vachellii</name>
    <dbReference type="NCBI Taxonomy" id="175792"/>
    <lineage>
        <taxon>Eukaryota</taxon>
        <taxon>Metazoa</taxon>
        <taxon>Chordata</taxon>
        <taxon>Craniata</taxon>
        <taxon>Vertebrata</taxon>
        <taxon>Euteleostomi</taxon>
        <taxon>Actinopterygii</taxon>
        <taxon>Neopterygii</taxon>
        <taxon>Teleostei</taxon>
        <taxon>Ostariophysi</taxon>
        <taxon>Siluriformes</taxon>
        <taxon>Bagridae</taxon>
        <taxon>Tachysurus</taxon>
    </lineage>
</organism>
<dbReference type="Proteomes" id="UP001187315">
    <property type="component" value="Unassembled WGS sequence"/>
</dbReference>
<evidence type="ECO:0000256" key="2">
    <source>
        <dbReference type="SAM" id="SignalP"/>
    </source>
</evidence>
<protein>
    <submittedName>
        <fullName evidence="3">Uncharacterized protein</fullName>
    </submittedName>
</protein>
<keyword evidence="1" id="KW-0812">Transmembrane</keyword>
<evidence type="ECO:0000256" key="1">
    <source>
        <dbReference type="SAM" id="Phobius"/>
    </source>
</evidence>
<name>A0AA88M139_TACVA</name>
<keyword evidence="4" id="KW-1185">Reference proteome</keyword>
<dbReference type="EMBL" id="JAVHJS010000019">
    <property type="protein sequence ID" value="KAK2826938.1"/>
    <property type="molecule type" value="Genomic_DNA"/>
</dbReference>
<feature type="signal peptide" evidence="2">
    <location>
        <begin position="1"/>
        <end position="24"/>
    </location>
</feature>
<keyword evidence="1" id="KW-0472">Membrane</keyword>
<keyword evidence="2" id="KW-0732">Signal</keyword>
<comment type="caution">
    <text evidence="3">The sequence shown here is derived from an EMBL/GenBank/DDBJ whole genome shotgun (WGS) entry which is preliminary data.</text>
</comment>
<sequence length="123" mass="13485">MVYKTVCVVCLVLSLLARVDDVSSRPTGLHGSVKTAVPQSLQRKDQVSRPGPVPLGSQRVLSADFLQKENEGLKEFVSKMIQHFKLHAPPAAVFTFPVTFIAITLLCCVTCTIDRSTPLQQSF</sequence>
<feature type="chain" id="PRO_5041670243" evidence="2">
    <location>
        <begin position="25"/>
        <end position="123"/>
    </location>
</feature>